<dbReference type="Pfam" id="PF09485">
    <property type="entry name" value="CRISPR_Cse2"/>
    <property type="match status" value="1"/>
</dbReference>
<dbReference type="CDD" id="cd09731">
    <property type="entry name" value="Cse2_I-E"/>
    <property type="match status" value="1"/>
</dbReference>
<dbReference type="NCBIfam" id="TIGR02548">
    <property type="entry name" value="casB_cse2"/>
    <property type="match status" value="1"/>
</dbReference>
<dbReference type="Gene3D" id="1.10.520.40">
    <property type="entry name" value="CRISPR-associated protein Cse2"/>
    <property type="match status" value="1"/>
</dbReference>
<gene>
    <name evidence="1" type="ORF">SYNTR_0952</name>
</gene>
<evidence type="ECO:0000313" key="1">
    <source>
        <dbReference type="EMBL" id="QGT99545.1"/>
    </source>
</evidence>
<keyword evidence="2" id="KW-1185">Reference proteome</keyword>
<dbReference type="KEGG" id="salq:SYNTR_0952"/>
<dbReference type="InterPro" id="IPR013382">
    <property type="entry name" value="CRISPR-assoc_prot_Cse2"/>
</dbReference>
<protein>
    <recommendedName>
        <fullName evidence="3">CRISPR-associated protein, Cse2 family</fullName>
    </recommendedName>
</protein>
<name>A0A6I6D9U2_9FIRM</name>
<accession>A0A6I6D9U2</accession>
<evidence type="ECO:0000313" key="2">
    <source>
        <dbReference type="Proteomes" id="UP000426444"/>
    </source>
</evidence>
<organism evidence="1 2">
    <name type="scientific">Candidatus Syntrophocurvum alkaliphilum</name>
    <dbReference type="NCBI Taxonomy" id="2293317"/>
    <lineage>
        <taxon>Bacteria</taxon>
        <taxon>Bacillati</taxon>
        <taxon>Bacillota</taxon>
        <taxon>Clostridia</taxon>
        <taxon>Eubacteriales</taxon>
        <taxon>Syntrophomonadaceae</taxon>
        <taxon>Candidatus Syntrophocurvum</taxon>
    </lineage>
</organism>
<reference evidence="2" key="1">
    <citation type="journal article" date="2019" name="Microbiology">
        <title>Complete Genome Sequence of an Uncultured Bacterium of the Candidate Phylum Bipolaricaulota.</title>
        <authorList>
            <person name="Kadnikov V.V."/>
            <person name="Mardanov A.V."/>
            <person name="Beletsky A.V."/>
            <person name="Frank Y.A."/>
            <person name="Karnachuk O.V."/>
            <person name="Ravin N.V."/>
        </authorList>
    </citation>
    <scope>NUCLEOTIDE SEQUENCE [LARGE SCALE GENOMIC DNA]</scope>
</reference>
<evidence type="ECO:0008006" key="3">
    <source>
        <dbReference type="Google" id="ProtNLM"/>
    </source>
</evidence>
<dbReference type="OrthoDB" id="1753036at2"/>
<dbReference type="Proteomes" id="UP000426444">
    <property type="component" value="Chromosome"/>
</dbReference>
<dbReference type="EMBL" id="CP046457">
    <property type="protein sequence ID" value="QGT99545.1"/>
    <property type="molecule type" value="Genomic_DNA"/>
</dbReference>
<sequence length="198" mass="22294">MADEVKKVSNFVKYQISRLSGSSNEAAARATLAKLRRGIGNEPGSMPELWDITLNGLDESLTSKDGAPTRGEWAVHTALTLYALHQQGADMQQNAMSKDKNTLGTSLRKLIKNEEDEIRVKRRFDAAATSDSLAEFSHHLRGLIQLLKSQDIPLDYPELAKDLYLFQFPEARDSVRLRWGREFYRIKSNVEGDGNLRS</sequence>
<dbReference type="RefSeq" id="WP_156203427.1">
    <property type="nucleotide sequence ID" value="NZ_CP046457.1"/>
</dbReference>
<dbReference type="AlphaFoldDB" id="A0A6I6D9U2"/>
<dbReference type="InterPro" id="IPR038287">
    <property type="entry name" value="Cse2_sf"/>
</dbReference>
<proteinExistence type="predicted"/>